<feature type="transmembrane region" description="Helical" evidence="1">
    <location>
        <begin position="109"/>
        <end position="136"/>
    </location>
</feature>
<accession>U1N499</accession>
<keyword evidence="1" id="KW-0472">Membrane</keyword>
<feature type="transmembrane region" description="Helical" evidence="1">
    <location>
        <begin position="47"/>
        <end position="68"/>
    </location>
</feature>
<keyword evidence="1" id="KW-1133">Transmembrane helix</keyword>
<name>U1N499_9EURY</name>
<dbReference type="AlphaFoldDB" id="U1N499"/>
<evidence type="ECO:0000313" key="3">
    <source>
        <dbReference type="Proteomes" id="UP000030649"/>
    </source>
</evidence>
<organism evidence="2 3">
    <name type="scientific">Haloquadratum walsbyi J07HQW1</name>
    <dbReference type="NCBI Taxonomy" id="1238424"/>
    <lineage>
        <taxon>Archaea</taxon>
        <taxon>Methanobacteriati</taxon>
        <taxon>Methanobacteriota</taxon>
        <taxon>Stenosarchaea group</taxon>
        <taxon>Halobacteria</taxon>
        <taxon>Halobacteriales</taxon>
        <taxon>Haloferacaceae</taxon>
        <taxon>Haloquadratum</taxon>
    </lineage>
</organism>
<feature type="transmembrane region" description="Helical" evidence="1">
    <location>
        <begin position="15"/>
        <end position="35"/>
    </location>
</feature>
<keyword evidence="1" id="KW-0812">Transmembrane</keyword>
<reference evidence="2 3" key="1">
    <citation type="journal article" date="2013" name="PLoS ONE">
        <title>Assembly-driven community genomics of a hypersaline microbial ecosystem.</title>
        <authorList>
            <person name="Podell S."/>
            <person name="Ugalde J.A."/>
            <person name="Narasingarao P."/>
            <person name="Banfield J.F."/>
            <person name="Heidelberg K.B."/>
            <person name="Allen E.E."/>
        </authorList>
    </citation>
    <scope>NUCLEOTIDE SEQUENCE [LARGE SCALE GENOMIC DNA]</scope>
    <source>
        <strain evidence="3">J07HQW1</strain>
    </source>
</reference>
<dbReference type="HOGENOM" id="CLU_1782482_0_0_2"/>
<dbReference type="EMBL" id="KE356560">
    <property type="protein sequence ID" value="ERG91365.1"/>
    <property type="molecule type" value="Genomic_DNA"/>
</dbReference>
<evidence type="ECO:0000313" key="2">
    <source>
        <dbReference type="EMBL" id="ERG91365.1"/>
    </source>
</evidence>
<protein>
    <submittedName>
        <fullName evidence="2">Uncharacterized protein</fullName>
    </submittedName>
</protein>
<proteinExistence type="predicted"/>
<gene>
    <name evidence="2" type="ORF">J07HQW1_01399</name>
</gene>
<evidence type="ECO:0000256" key="1">
    <source>
        <dbReference type="SAM" id="Phobius"/>
    </source>
</evidence>
<feature type="transmembrane region" description="Helical" evidence="1">
    <location>
        <begin position="75"/>
        <end position="97"/>
    </location>
</feature>
<dbReference type="Proteomes" id="UP000030649">
    <property type="component" value="Unassembled WGS sequence"/>
</dbReference>
<sequence length="145" mass="15127">MLESLRLLPTDRSEWLIPVGFTVCIVLIVGVGIAIESITTERPALLQIVYQPILFPGMFTIAPFMLAATNMLRGASLLTSVSVGVAPGFAFLLLGWGSKVTGIGSSGDAPAWVLAVVFAQVGLGCALIGAGAGVVIQRICEWNVV</sequence>